<dbReference type="PANTHER" id="PTHR28498">
    <property type="entry name" value="ZINC FINGER SWIM DOMAIN-CONTAINING PROTEIN 7"/>
    <property type="match status" value="1"/>
</dbReference>
<dbReference type="Proteomes" id="UP001154078">
    <property type="component" value="Chromosome 1"/>
</dbReference>
<accession>A0A9P0FAA0</accession>
<reference evidence="1" key="1">
    <citation type="submission" date="2021-12" db="EMBL/GenBank/DDBJ databases">
        <authorList>
            <person name="King R."/>
        </authorList>
    </citation>
    <scope>NUCLEOTIDE SEQUENCE</scope>
</reference>
<dbReference type="AlphaFoldDB" id="A0A9P0FAA0"/>
<dbReference type="OrthoDB" id="337581at2759"/>
<dbReference type="PANTHER" id="PTHR28498:SF1">
    <property type="entry name" value="ZINC FINGER SWIM DOMAIN-CONTAINING PROTEIN 7"/>
    <property type="match status" value="1"/>
</dbReference>
<protein>
    <recommendedName>
        <fullName evidence="3">SWIM-type domain-containing protein</fullName>
    </recommendedName>
</protein>
<proteinExistence type="predicted"/>
<gene>
    <name evidence="1" type="ORF">MELIAE_LOCUS1347</name>
</gene>
<name>A0A9P0FAA0_BRAAE</name>
<evidence type="ECO:0000313" key="1">
    <source>
        <dbReference type="EMBL" id="CAH0547333.1"/>
    </source>
</evidence>
<keyword evidence="2" id="KW-1185">Reference proteome</keyword>
<dbReference type="GO" id="GO:0097196">
    <property type="term" value="C:Shu complex"/>
    <property type="evidence" value="ECO:0007669"/>
    <property type="project" value="TreeGrafter"/>
</dbReference>
<dbReference type="GO" id="GO:0000724">
    <property type="term" value="P:double-strand break repair via homologous recombination"/>
    <property type="evidence" value="ECO:0007669"/>
    <property type="project" value="TreeGrafter"/>
</dbReference>
<evidence type="ECO:0008006" key="3">
    <source>
        <dbReference type="Google" id="ProtNLM"/>
    </source>
</evidence>
<evidence type="ECO:0000313" key="2">
    <source>
        <dbReference type="Proteomes" id="UP001154078"/>
    </source>
</evidence>
<sequence length="154" mass="17619">MSENILSSVNSSVLLSIAFGELIKAETKYNENGSFSENSLLELYSLFGDVFETAINLVEKCKIIQYQTQSGRKIFKVIRPKEQYTVYDGINFCFCNFFHAEVLENQSALTCCHVLIAKLGTIMNIQSIESITDKQFVDFLNEQIYLLNEHTEDF</sequence>
<organism evidence="1 2">
    <name type="scientific">Brassicogethes aeneus</name>
    <name type="common">Rape pollen beetle</name>
    <name type="synonym">Meligethes aeneus</name>
    <dbReference type="NCBI Taxonomy" id="1431903"/>
    <lineage>
        <taxon>Eukaryota</taxon>
        <taxon>Metazoa</taxon>
        <taxon>Ecdysozoa</taxon>
        <taxon>Arthropoda</taxon>
        <taxon>Hexapoda</taxon>
        <taxon>Insecta</taxon>
        <taxon>Pterygota</taxon>
        <taxon>Neoptera</taxon>
        <taxon>Endopterygota</taxon>
        <taxon>Coleoptera</taxon>
        <taxon>Polyphaga</taxon>
        <taxon>Cucujiformia</taxon>
        <taxon>Nitidulidae</taxon>
        <taxon>Meligethinae</taxon>
        <taxon>Brassicogethes</taxon>
    </lineage>
</organism>
<dbReference type="EMBL" id="OV121132">
    <property type="protein sequence ID" value="CAH0547333.1"/>
    <property type="molecule type" value="Genomic_DNA"/>
</dbReference>